<comment type="caution">
    <text evidence="4">The sequence shown here is derived from an EMBL/GenBank/DDBJ whole genome shotgun (WGS) entry which is preliminary data.</text>
</comment>
<organism evidence="4 5">
    <name type="scientific">Caballeronia catudaia</name>
    <dbReference type="NCBI Taxonomy" id="1777136"/>
    <lineage>
        <taxon>Bacteria</taxon>
        <taxon>Pseudomonadati</taxon>
        <taxon>Pseudomonadota</taxon>
        <taxon>Betaproteobacteria</taxon>
        <taxon>Burkholderiales</taxon>
        <taxon>Burkholderiaceae</taxon>
        <taxon>Caballeronia</taxon>
    </lineage>
</organism>
<dbReference type="GO" id="GO:0006487">
    <property type="term" value="P:protein N-linked glycosylation"/>
    <property type="evidence" value="ECO:0007669"/>
    <property type="project" value="TreeGrafter"/>
</dbReference>
<dbReference type="InterPro" id="IPR029044">
    <property type="entry name" value="Nucleotide-diphossugar_trans"/>
</dbReference>
<keyword evidence="1" id="KW-0328">Glycosyltransferase</keyword>
<evidence type="ECO:0000256" key="2">
    <source>
        <dbReference type="ARBA" id="ARBA00022679"/>
    </source>
</evidence>
<dbReference type="GO" id="GO:0016020">
    <property type="term" value="C:membrane"/>
    <property type="evidence" value="ECO:0007669"/>
    <property type="project" value="InterPro"/>
</dbReference>
<keyword evidence="3" id="KW-1133">Transmembrane helix</keyword>
<accession>A0A158A1J8</accession>
<dbReference type="PANTHER" id="PTHR31306">
    <property type="entry name" value="ALPHA-1,6-MANNOSYLTRANSFERASE MNN11-RELATED"/>
    <property type="match status" value="1"/>
</dbReference>
<dbReference type="PANTHER" id="PTHR31306:SF4">
    <property type="entry name" value="ALPHA-1,2-GALACTOSYLTRANSFERASE"/>
    <property type="match status" value="1"/>
</dbReference>
<dbReference type="AlphaFoldDB" id="A0A158A1J8"/>
<feature type="transmembrane region" description="Helical" evidence="3">
    <location>
        <begin position="15"/>
        <end position="32"/>
    </location>
</feature>
<keyword evidence="2 4" id="KW-0808">Transferase</keyword>
<dbReference type="InterPro" id="IPR008630">
    <property type="entry name" value="Glyco_trans_34"/>
</dbReference>
<evidence type="ECO:0000256" key="3">
    <source>
        <dbReference type="SAM" id="Phobius"/>
    </source>
</evidence>
<protein>
    <submittedName>
        <fullName evidence="4">Galactosyl transferase GMA12/MNN10 domain protein</fullName>
    </submittedName>
</protein>
<evidence type="ECO:0000313" key="5">
    <source>
        <dbReference type="Proteomes" id="UP000054870"/>
    </source>
</evidence>
<dbReference type="Proteomes" id="UP000054870">
    <property type="component" value="Unassembled WGS sequence"/>
</dbReference>
<dbReference type="Pfam" id="PF05637">
    <property type="entry name" value="Glyco_transf_34"/>
    <property type="match status" value="1"/>
</dbReference>
<gene>
    <name evidence="4" type="ORF">AWB75_01626</name>
</gene>
<evidence type="ECO:0000313" key="4">
    <source>
        <dbReference type="EMBL" id="SAK51702.1"/>
    </source>
</evidence>
<dbReference type="SUPFAM" id="SSF53448">
    <property type="entry name" value="Nucleotide-diphospho-sugar transferases"/>
    <property type="match status" value="1"/>
</dbReference>
<evidence type="ECO:0000256" key="1">
    <source>
        <dbReference type="ARBA" id="ARBA00022676"/>
    </source>
</evidence>
<dbReference type="EMBL" id="FCOF02000005">
    <property type="protein sequence ID" value="SAK51702.1"/>
    <property type="molecule type" value="Genomic_DNA"/>
</dbReference>
<keyword evidence="3" id="KW-0812">Transmembrane</keyword>
<sequence length="455" mass="52257">MLSSSPERPVLERRAVTFLAFVFMIVISLLFDRAPGAFTNHRHYARTLGYRHVEIDMSDLSGSSGAHRWVYKYETLLHYLSEAAPNEIVLLLSDNAAILQPVELPLLMAGRDWLLACTESDLPQTDVLIFRNTDSVRRNIADLVGKCRYGVVLPDDEAAMLHAFDACPPQFRVGEVHVVAPVASNLQSVWGTWNAFAASFRDEKQHRRFRAAVLEHINDCNARGVPYLSLPDSGVREPATHSVSQPGRAIAVVMLYTPNIACYGRIAEANFRRYCERHGYTLYVHRDIPAQLSDGRSSGNWFKAALLREYLPHHQWVFWIDSDVLINDMNQRLEPLTHEREVVLARDMGTWSFNSGIMGFQRNQHNYDAFADVMTECAQLEDKSHVYSSRGDQHFFIRAFEARPEFDATHIRSFIDVNTPWIYRRPDSFMVHYVGMWEDNRALMMDYDLRHSAME</sequence>
<keyword evidence="5" id="KW-1185">Reference proteome</keyword>
<reference evidence="4" key="1">
    <citation type="submission" date="2016-01" db="EMBL/GenBank/DDBJ databases">
        <authorList>
            <person name="Peeters C."/>
        </authorList>
    </citation>
    <scope>NUCLEOTIDE SEQUENCE [LARGE SCALE GENOMIC DNA]</scope>
    <source>
        <strain evidence="4">LMG 29318</strain>
    </source>
</reference>
<keyword evidence="3" id="KW-0472">Membrane</keyword>
<name>A0A158A1J8_9BURK</name>
<dbReference type="Gene3D" id="3.90.550.10">
    <property type="entry name" value="Spore Coat Polysaccharide Biosynthesis Protein SpsA, Chain A"/>
    <property type="match status" value="1"/>
</dbReference>
<dbReference type="GO" id="GO:0016757">
    <property type="term" value="F:glycosyltransferase activity"/>
    <property type="evidence" value="ECO:0007669"/>
    <property type="project" value="UniProtKB-KW"/>
</dbReference>
<proteinExistence type="predicted"/>